<evidence type="ECO:0000313" key="2">
    <source>
        <dbReference type="EMBL" id="CEO50345.1"/>
    </source>
</evidence>
<keyword evidence="1" id="KW-0812">Transmembrane</keyword>
<name>A0A0B7K5U6_BIOOC</name>
<dbReference type="AlphaFoldDB" id="A0A0B7K5U6"/>
<organism evidence="2">
    <name type="scientific">Bionectria ochroleuca</name>
    <name type="common">Gliocladium roseum</name>
    <dbReference type="NCBI Taxonomy" id="29856"/>
    <lineage>
        <taxon>Eukaryota</taxon>
        <taxon>Fungi</taxon>
        <taxon>Dikarya</taxon>
        <taxon>Ascomycota</taxon>
        <taxon>Pezizomycotina</taxon>
        <taxon>Sordariomycetes</taxon>
        <taxon>Hypocreomycetidae</taxon>
        <taxon>Hypocreales</taxon>
        <taxon>Bionectriaceae</taxon>
        <taxon>Clonostachys</taxon>
    </lineage>
</organism>
<sequence length="71" mass="7626">MAPTISGSFSMLLISSRHQSLVYSVLSTAFVVAAGAMLAIYLAKQVKITFRAIGLVLQLLHIPIPGKPFCH</sequence>
<dbReference type="EMBL" id="CDPU01000018">
    <property type="protein sequence ID" value="CEO50345.1"/>
    <property type="molecule type" value="Genomic_DNA"/>
</dbReference>
<gene>
    <name evidence="2" type="ORF">BN869_000006403_1</name>
</gene>
<protein>
    <submittedName>
        <fullName evidence="2">Uncharacterized protein</fullName>
    </submittedName>
</protein>
<keyword evidence="1" id="KW-0472">Membrane</keyword>
<feature type="transmembrane region" description="Helical" evidence="1">
    <location>
        <begin position="20"/>
        <end position="43"/>
    </location>
</feature>
<proteinExistence type="predicted"/>
<accession>A0A0B7K5U6</accession>
<evidence type="ECO:0000256" key="1">
    <source>
        <dbReference type="SAM" id="Phobius"/>
    </source>
</evidence>
<keyword evidence="1" id="KW-1133">Transmembrane helix</keyword>
<reference evidence="2" key="1">
    <citation type="submission" date="2015-01" db="EMBL/GenBank/DDBJ databases">
        <authorList>
            <person name="Durling Mikael"/>
        </authorList>
    </citation>
    <scope>NUCLEOTIDE SEQUENCE</scope>
</reference>